<evidence type="ECO:0000313" key="2">
    <source>
        <dbReference type="EMBL" id="GIL30083.1"/>
    </source>
</evidence>
<evidence type="ECO:0000259" key="1">
    <source>
        <dbReference type="Pfam" id="PF12680"/>
    </source>
</evidence>
<gene>
    <name evidence="2" type="ORF">NUM_53370</name>
</gene>
<dbReference type="Pfam" id="PF12680">
    <property type="entry name" value="SnoaL_2"/>
    <property type="match status" value="1"/>
</dbReference>
<accession>A0A8J4ENR0</accession>
<evidence type="ECO:0000313" key="3">
    <source>
        <dbReference type="Proteomes" id="UP000614996"/>
    </source>
</evidence>
<organism evidence="2 3">
    <name type="scientific">Actinocatenispora comari</name>
    <dbReference type="NCBI Taxonomy" id="2807577"/>
    <lineage>
        <taxon>Bacteria</taxon>
        <taxon>Bacillati</taxon>
        <taxon>Actinomycetota</taxon>
        <taxon>Actinomycetes</taxon>
        <taxon>Micromonosporales</taxon>
        <taxon>Micromonosporaceae</taxon>
        <taxon>Actinocatenispora</taxon>
    </lineage>
</organism>
<proteinExistence type="predicted"/>
<comment type="caution">
    <text evidence="2">The sequence shown here is derived from an EMBL/GenBank/DDBJ whole genome shotgun (WGS) entry which is preliminary data.</text>
</comment>
<dbReference type="InterPro" id="IPR037401">
    <property type="entry name" value="SnoaL-like"/>
</dbReference>
<dbReference type="EMBL" id="BOPO01000111">
    <property type="protein sequence ID" value="GIL30083.1"/>
    <property type="molecule type" value="Genomic_DNA"/>
</dbReference>
<keyword evidence="3" id="KW-1185">Reference proteome</keyword>
<dbReference type="Gene3D" id="3.10.450.50">
    <property type="match status" value="1"/>
</dbReference>
<dbReference type="SUPFAM" id="SSF54427">
    <property type="entry name" value="NTF2-like"/>
    <property type="match status" value="1"/>
</dbReference>
<name>A0A8J4ENR0_9ACTN</name>
<protein>
    <submittedName>
        <fullName evidence="2">Polyketide cyclase</fullName>
    </submittedName>
</protein>
<feature type="domain" description="SnoaL-like" evidence="1">
    <location>
        <begin position="16"/>
        <end position="109"/>
    </location>
</feature>
<dbReference type="Proteomes" id="UP000614996">
    <property type="component" value="Unassembled WGS sequence"/>
</dbReference>
<dbReference type="InterPro" id="IPR032710">
    <property type="entry name" value="NTF2-like_dom_sf"/>
</dbReference>
<reference evidence="3" key="1">
    <citation type="journal article" date="2021" name="Int. J. Syst. Evol. Microbiol.">
        <title>Actinocatenispora comari sp. nov., an endophytic actinomycete isolated from aerial parts of Comarum salesowianum.</title>
        <authorList>
            <person name="Oyunbileg N."/>
            <person name="Iizaka Y."/>
            <person name="Hamada M."/>
            <person name="Davaapurev B.O."/>
            <person name="Fukumoto A."/>
            <person name="Tsetseg B."/>
            <person name="Kato F."/>
            <person name="Tamura T."/>
            <person name="Batkhuu J."/>
            <person name="Anzai Y."/>
        </authorList>
    </citation>
    <scope>NUCLEOTIDE SEQUENCE [LARGE SCALE GENOMIC DNA]</scope>
    <source>
        <strain evidence="3">NUM-2625</strain>
    </source>
</reference>
<sequence>MACPRVPAMTDHRDTVRRYWASIDARDWAGFAAVLADDVRYDLPQTGETISDRERYLRFNREYPGDWSFAVREVLADGDRVVSRAEFTIGGETQDAITFFGFAPDGRIATVLDYWPEPYQAPPGREHLID</sequence>
<dbReference type="AlphaFoldDB" id="A0A8J4ENR0"/>